<evidence type="ECO:0000256" key="7">
    <source>
        <dbReference type="ARBA" id="ARBA00022912"/>
    </source>
</evidence>
<dbReference type="Gene3D" id="3.10.110.10">
    <property type="entry name" value="Ubiquitin Conjugating Enzyme"/>
    <property type="match status" value="1"/>
</dbReference>
<dbReference type="GO" id="GO:0004722">
    <property type="term" value="F:protein serine/threonine phosphatase activity"/>
    <property type="evidence" value="ECO:0007669"/>
    <property type="project" value="UniProtKB-EC"/>
</dbReference>
<comment type="similarity">
    <text evidence="2">Belongs to the PP2C family.</text>
</comment>
<comment type="catalytic activity">
    <reaction evidence="10">
        <text>O-phospho-L-threonyl-[protein] + H2O = L-threonyl-[protein] + phosphate</text>
        <dbReference type="Rhea" id="RHEA:47004"/>
        <dbReference type="Rhea" id="RHEA-COMP:11060"/>
        <dbReference type="Rhea" id="RHEA-COMP:11605"/>
        <dbReference type="ChEBI" id="CHEBI:15377"/>
        <dbReference type="ChEBI" id="CHEBI:30013"/>
        <dbReference type="ChEBI" id="CHEBI:43474"/>
        <dbReference type="ChEBI" id="CHEBI:61977"/>
        <dbReference type="EC" id="3.1.3.16"/>
    </reaction>
</comment>
<dbReference type="SMART" id="SM00332">
    <property type="entry name" value="PP2Cc"/>
    <property type="match status" value="1"/>
</dbReference>
<protein>
    <recommendedName>
        <fullName evidence="3">protein-serine/threonine phosphatase</fullName>
        <ecNumber evidence="3">3.1.3.16</ecNumber>
    </recommendedName>
</protein>
<dbReference type="EC" id="3.1.3.16" evidence="3"/>
<evidence type="ECO:0000256" key="6">
    <source>
        <dbReference type="ARBA" id="ARBA00022842"/>
    </source>
</evidence>
<dbReference type="SUPFAM" id="SSF54495">
    <property type="entry name" value="UBC-like"/>
    <property type="match status" value="1"/>
</dbReference>
<comment type="cofactor">
    <cofactor evidence="1">
        <name>Mn(2+)</name>
        <dbReference type="ChEBI" id="CHEBI:29035"/>
    </cofactor>
</comment>
<evidence type="ECO:0000256" key="3">
    <source>
        <dbReference type="ARBA" id="ARBA00013081"/>
    </source>
</evidence>
<dbReference type="SUPFAM" id="SSF81606">
    <property type="entry name" value="PP2C-like"/>
    <property type="match status" value="1"/>
</dbReference>
<dbReference type="OrthoDB" id="10264738at2759"/>
<dbReference type="CDD" id="cd00143">
    <property type="entry name" value="PP2Cc"/>
    <property type="match status" value="1"/>
</dbReference>
<keyword evidence="5" id="KW-0378">Hydrolase</keyword>
<dbReference type="AlphaFoldDB" id="A0A1V9Z6B7"/>
<sequence>MTSQVLDRLKDEIEHIKREPYLWNVVQAPNLVTPKLSITNYITLSVRLCEASDIVLPHPNLIMEFAINANYGAHPPVVKCPGEWSHPMVHSKSRVVILNLLQRNEKGWCKSYSILTVLHAFRMTLRSKSTPWENRSPLLHRLEDKYRVISKEPTVAHCESAVACEMGTRSVMEDTYCFTDMFTNTAGNGDSLLGLHPALYCIADGHAGITCARFLVDNIQNTLSNELAKDKSVREALFATCLGLDARFEEAYAPYDDTSGSTLIALFYDGLDKMYCINVGDSRALLLRGDRVVQISRDHRCSDVEEKAYITDSGGFIQNDRTFGQLTVTRAFGDTDIKRAFGNSLAAFPEISEWTLTPELDEIFILACDGLYSVMDNHAIARFVNAGLVQKKSLTTIAKELTIHCVGHCGGEDNTTVILIQLRPDVALSPTKPATPPLPQRTTEDENVALVDTLLNSLELESSLSEEPSMASQKVAHKLVAPHKSTKVPINKAESKKVLENDNDLMEYLMDDTNFNENIPPL</sequence>
<dbReference type="InterPro" id="IPR016135">
    <property type="entry name" value="UBQ-conjugating_enzyme/RWD"/>
</dbReference>
<keyword evidence="6" id="KW-0460">Magnesium</keyword>
<evidence type="ECO:0000256" key="10">
    <source>
        <dbReference type="ARBA" id="ARBA00048336"/>
    </source>
</evidence>
<accession>A0A1V9Z6B7</accession>
<evidence type="ECO:0000256" key="9">
    <source>
        <dbReference type="ARBA" id="ARBA00047761"/>
    </source>
</evidence>
<dbReference type="PANTHER" id="PTHR13832">
    <property type="entry name" value="PROTEIN PHOSPHATASE 2C"/>
    <property type="match status" value="1"/>
</dbReference>
<comment type="catalytic activity">
    <reaction evidence="9">
        <text>O-phospho-L-seryl-[protein] + H2O = L-seryl-[protein] + phosphate</text>
        <dbReference type="Rhea" id="RHEA:20629"/>
        <dbReference type="Rhea" id="RHEA-COMP:9863"/>
        <dbReference type="Rhea" id="RHEA-COMP:11604"/>
        <dbReference type="ChEBI" id="CHEBI:15377"/>
        <dbReference type="ChEBI" id="CHEBI:29999"/>
        <dbReference type="ChEBI" id="CHEBI:43474"/>
        <dbReference type="ChEBI" id="CHEBI:83421"/>
        <dbReference type="EC" id="3.1.3.16"/>
    </reaction>
</comment>
<dbReference type="Pfam" id="PF00481">
    <property type="entry name" value="PP2C"/>
    <property type="match status" value="1"/>
</dbReference>
<organism evidence="12 13">
    <name type="scientific">Thraustotheca clavata</name>
    <dbReference type="NCBI Taxonomy" id="74557"/>
    <lineage>
        <taxon>Eukaryota</taxon>
        <taxon>Sar</taxon>
        <taxon>Stramenopiles</taxon>
        <taxon>Oomycota</taxon>
        <taxon>Saprolegniomycetes</taxon>
        <taxon>Saprolegniales</taxon>
        <taxon>Achlyaceae</taxon>
        <taxon>Thraustotheca</taxon>
    </lineage>
</organism>
<keyword evidence="7" id="KW-0904">Protein phosphatase</keyword>
<evidence type="ECO:0000256" key="5">
    <source>
        <dbReference type="ARBA" id="ARBA00022801"/>
    </source>
</evidence>
<reference evidence="12 13" key="1">
    <citation type="journal article" date="2014" name="Genome Biol. Evol.">
        <title>The secreted proteins of Achlya hypogyna and Thraustotheca clavata identify the ancestral oomycete secretome and reveal gene acquisitions by horizontal gene transfer.</title>
        <authorList>
            <person name="Misner I."/>
            <person name="Blouin N."/>
            <person name="Leonard G."/>
            <person name="Richards T.A."/>
            <person name="Lane C.E."/>
        </authorList>
    </citation>
    <scope>NUCLEOTIDE SEQUENCE [LARGE SCALE GENOMIC DNA]</scope>
    <source>
        <strain evidence="12 13">ATCC 34112</strain>
    </source>
</reference>
<feature type="domain" description="PPM-type phosphatase" evidence="11">
    <location>
        <begin position="159"/>
        <end position="422"/>
    </location>
</feature>
<dbReference type="STRING" id="74557.A0A1V9Z6B7"/>
<dbReference type="InterPro" id="IPR036457">
    <property type="entry name" value="PPM-type-like_dom_sf"/>
</dbReference>
<evidence type="ECO:0000256" key="8">
    <source>
        <dbReference type="ARBA" id="ARBA00023211"/>
    </source>
</evidence>
<evidence type="ECO:0000256" key="1">
    <source>
        <dbReference type="ARBA" id="ARBA00001936"/>
    </source>
</evidence>
<dbReference type="Gene3D" id="3.60.40.10">
    <property type="entry name" value="PPM-type phosphatase domain"/>
    <property type="match status" value="1"/>
</dbReference>
<keyword evidence="8" id="KW-0464">Manganese</keyword>
<dbReference type="PANTHER" id="PTHR13832:SF803">
    <property type="entry name" value="PROTEIN PHOSPHATASE 1G"/>
    <property type="match status" value="1"/>
</dbReference>
<evidence type="ECO:0000259" key="11">
    <source>
        <dbReference type="PROSITE" id="PS51746"/>
    </source>
</evidence>
<name>A0A1V9Z6B7_9STRA</name>
<gene>
    <name evidence="12" type="ORF">THRCLA_08455</name>
</gene>
<evidence type="ECO:0000256" key="4">
    <source>
        <dbReference type="ARBA" id="ARBA00022723"/>
    </source>
</evidence>
<dbReference type="PROSITE" id="PS51746">
    <property type="entry name" value="PPM_2"/>
    <property type="match status" value="1"/>
</dbReference>
<dbReference type="EMBL" id="JNBS01002257">
    <property type="protein sequence ID" value="OQR93380.1"/>
    <property type="molecule type" value="Genomic_DNA"/>
</dbReference>
<keyword evidence="4" id="KW-0479">Metal-binding</keyword>
<dbReference type="GO" id="GO:0046872">
    <property type="term" value="F:metal ion binding"/>
    <property type="evidence" value="ECO:0007669"/>
    <property type="project" value="UniProtKB-KW"/>
</dbReference>
<evidence type="ECO:0000313" key="13">
    <source>
        <dbReference type="Proteomes" id="UP000243217"/>
    </source>
</evidence>
<evidence type="ECO:0000256" key="2">
    <source>
        <dbReference type="ARBA" id="ARBA00006702"/>
    </source>
</evidence>
<evidence type="ECO:0000313" key="12">
    <source>
        <dbReference type="EMBL" id="OQR93380.1"/>
    </source>
</evidence>
<dbReference type="InterPro" id="IPR015655">
    <property type="entry name" value="PP2C"/>
</dbReference>
<keyword evidence="13" id="KW-1185">Reference proteome</keyword>
<dbReference type="InterPro" id="IPR001932">
    <property type="entry name" value="PPM-type_phosphatase-like_dom"/>
</dbReference>
<proteinExistence type="inferred from homology"/>
<dbReference type="Proteomes" id="UP000243217">
    <property type="component" value="Unassembled WGS sequence"/>
</dbReference>
<comment type="caution">
    <text evidence="12">The sequence shown here is derived from an EMBL/GenBank/DDBJ whole genome shotgun (WGS) entry which is preliminary data.</text>
</comment>